<dbReference type="InterPro" id="IPR050621">
    <property type="entry name" value="Tudor_domain_containing"/>
</dbReference>
<evidence type="ECO:0000256" key="5">
    <source>
        <dbReference type="SAM" id="MobiDB-lite"/>
    </source>
</evidence>
<proteinExistence type="predicted"/>
<keyword evidence="4" id="KW-0744">Spermatogenesis</keyword>
<keyword evidence="8" id="KW-1185">Reference proteome</keyword>
<comment type="subcellular location">
    <subcellularLocation>
        <location evidence="1">Cytoplasm</location>
    </subcellularLocation>
</comment>
<evidence type="ECO:0000256" key="1">
    <source>
        <dbReference type="ARBA" id="ARBA00004496"/>
    </source>
</evidence>
<dbReference type="OrthoDB" id="341421at2759"/>
<evidence type="ECO:0000313" key="7">
    <source>
        <dbReference type="EMBL" id="EFN81393.1"/>
    </source>
</evidence>
<keyword evidence="3" id="KW-0677">Repeat</keyword>
<dbReference type="Pfam" id="PF00567">
    <property type="entry name" value="TUDOR"/>
    <property type="match status" value="1"/>
</dbReference>
<dbReference type="Gene3D" id="3.30.420.610">
    <property type="entry name" value="LOTUS domain-like"/>
    <property type="match status" value="2"/>
</dbReference>
<name>E2BSE1_HARSA</name>
<dbReference type="PANTHER" id="PTHR22948:SF76">
    <property type="entry name" value="FI20010P1-RELATED"/>
    <property type="match status" value="1"/>
</dbReference>
<dbReference type="CDD" id="cd09972">
    <property type="entry name" value="LOTUS_TDRD_OSKAR"/>
    <property type="match status" value="1"/>
</dbReference>
<dbReference type="Proteomes" id="UP000008237">
    <property type="component" value="Unassembled WGS sequence"/>
</dbReference>
<reference evidence="7 8" key="1">
    <citation type="journal article" date="2010" name="Science">
        <title>Genomic comparison of the ants Camponotus floridanus and Harpegnathos saltator.</title>
        <authorList>
            <person name="Bonasio R."/>
            <person name="Zhang G."/>
            <person name="Ye C."/>
            <person name="Mutti N.S."/>
            <person name="Fang X."/>
            <person name="Qin N."/>
            <person name="Donahue G."/>
            <person name="Yang P."/>
            <person name="Li Q."/>
            <person name="Li C."/>
            <person name="Zhang P."/>
            <person name="Huang Z."/>
            <person name="Berger S.L."/>
            <person name="Reinberg D."/>
            <person name="Wang J."/>
            <person name="Liebig J."/>
        </authorList>
    </citation>
    <scope>NUCLEOTIDE SEQUENCE [LARGE SCALE GENOMIC DNA]</scope>
    <source>
        <strain evidence="7 8">R22 G/1</strain>
    </source>
</reference>
<dbReference type="InterPro" id="IPR041966">
    <property type="entry name" value="LOTUS-like"/>
</dbReference>
<dbReference type="InParanoid" id="E2BSE1"/>
<organism evidence="8">
    <name type="scientific">Harpegnathos saltator</name>
    <name type="common">Jerdon's jumping ant</name>
    <dbReference type="NCBI Taxonomy" id="610380"/>
    <lineage>
        <taxon>Eukaryota</taxon>
        <taxon>Metazoa</taxon>
        <taxon>Ecdysozoa</taxon>
        <taxon>Arthropoda</taxon>
        <taxon>Hexapoda</taxon>
        <taxon>Insecta</taxon>
        <taxon>Pterygota</taxon>
        <taxon>Neoptera</taxon>
        <taxon>Endopterygota</taxon>
        <taxon>Hymenoptera</taxon>
        <taxon>Apocrita</taxon>
        <taxon>Aculeata</taxon>
        <taxon>Formicoidea</taxon>
        <taxon>Formicidae</taxon>
        <taxon>Ponerinae</taxon>
        <taxon>Ponerini</taxon>
        <taxon>Harpegnathos</taxon>
    </lineage>
</organism>
<evidence type="ECO:0000259" key="6">
    <source>
        <dbReference type="PROSITE" id="PS51644"/>
    </source>
</evidence>
<accession>E2BSE1</accession>
<dbReference type="PANTHER" id="PTHR22948">
    <property type="entry name" value="TUDOR DOMAIN CONTAINING PROTEIN"/>
    <property type="match status" value="1"/>
</dbReference>
<evidence type="ECO:0000313" key="8">
    <source>
        <dbReference type="Proteomes" id="UP000008237"/>
    </source>
</evidence>
<dbReference type="Gene3D" id="2.30.30.140">
    <property type="match status" value="1"/>
</dbReference>
<dbReference type="GO" id="GO:0030154">
    <property type="term" value="P:cell differentiation"/>
    <property type="evidence" value="ECO:0007669"/>
    <property type="project" value="UniProtKB-ARBA"/>
</dbReference>
<evidence type="ECO:0000256" key="2">
    <source>
        <dbReference type="ARBA" id="ARBA00022490"/>
    </source>
</evidence>
<feature type="domain" description="HTH OST-type" evidence="6">
    <location>
        <begin position="6"/>
        <end position="79"/>
    </location>
</feature>
<feature type="region of interest" description="Disordered" evidence="5">
    <location>
        <begin position="1214"/>
        <end position="1242"/>
    </location>
</feature>
<feature type="region of interest" description="Disordered" evidence="5">
    <location>
        <begin position="183"/>
        <end position="205"/>
    </location>
</feature>
<sequence>MSNETALEDVRKVILSLLVARPDFTPISVLDNDYCEVEGRHIPWHKFDFGSTADFLRSMPQYFEVKQIGGATYVRGIASDKSKHVSSLVSRQKRSFPRCTPRLRSTHNSRVLRQRPKIPAEQLNILVQYVQNFPKGVNINSALLMIQKQLPYVNFVPQDIKDQLRELRHKLYIDGDIIRPVETNGSASKTNISSSDQSSLPTSELMYNAPTSSSSNVVFTVPEEYHDDLNIDDDDFVRSNSVQHHLRRQKTDERLASSLKEFSDYEQMLNYYDTYKDREKYNNNTEYFKNSEITETNNLSNLINDRIRSRLVQLMQKYPDGIQCSELPELYMKEYKTPLNYAELGFNSISTYVSYLPEIFYMTRENVNGDFILYSVDIKLKHQSVVENSNQGKSYSQETISKTKPITISKSQSELCETDDDDAPFPSNLSPGILDKFAPKDVTTYKDVCHILVTDLQKSKKQYLEVYVVEVFTPSFFWIQLRKNKRQFEKFMENLHTYYQQHCESYRIPKLALHRGLNCACIYAGMWHRGVIKTVKPDYRVTIMFYDYGTQKTYAPENVYYLKENFSKLEAQAIPCGLYNVKPYVGDRWKKSITDRFTERISESLLAASIVSVDPSNNSMLVVLTDTSEEEDVHINDWLVRENLARCGKMVRTNKNFAFVEYYICHIANTSNSVKKESVVVRTNKAKRNEKQHKLNNIMSETFVKNVRALCKVPDRNVDINVNRQKNMAGLTDSSLDILSRSRDDSTDKNRPRRSNRLAALVEVVKAKRGKPKMNEEMSQTNPDAKVEELQSNNVFDKYLNHEQLKKVLNRDFDERNSDNETNINEKDFGTFHSMYGGYGDMIPFDWSLVRQTDSPATSSSCNLKNSSKTNTCLNKMKKIELLPVNRHDHKAHDRMKKITKSYLLDIAHMEKEYFLADCNIDRDNEDVSQSVARLGRKLKTQDDNCTEIAMSRKIYDKLRMHTCAKKSSSCDEVSSSMDEISIDELCTDRKCKTPEIHNDQKIENTNPNLETKELTQESNLSSRDLLDSNIKKYQHNRNKTFHVRYQNLPDRVKDTKLYWNSSSESNVKGWSSSDPYPLSCYSSTDETMISSDDDQRETFSRKNVMSRFNKLQSFATKSASKEFMSTNSKSNLEAKDNPDSCNDEPFSNVIYLKLKRRMNLLDDSRASDVLRHVLKVQQKWDADELDSDDLSDHENNIKNNVPIELSPKSLLEPSLEQPAESPLESLSEPPSELELLSESSSEPLLETPLYQTIVDNTVVTNDLTDNADDTKMSIATIMPRFFDDENIESDGSIWDVCSGL</sequence>
<evidence type="ECO:0000256" key="4">
    <source>
        <dbReference type="ARBA" id="ARBA00022871"/>
    </source>
</evidence>
<dbReference type="PROSITE" id="PS51644">
    <property type="entry name" value="HTH_OST"/>
    <property type="match status" value="2"/>
</dbReference>
<feature type="compositionally biased region" description="Polar residues" evidence="5">
    <location>
        <begin position="183"/>
        <end position="202"/>
    </location>
</feature>
<dbReference type="CDD" id="cd08824">
    <property type="entry name" value="LOTUS"/>
    <property type="match status" value="1"/>
</dbReference>
<dbReference type="Pfam" id="PF12872">
    <property type="entry name" value="OST-HTH"/>
    <property type="match status" value="2"/>
</dbReference>
<protein>
    <submittedName>
        <fullName evidence="7">Tudor domain-containing protein 5</fullName>
    </submittedName>
</protein>
<dbReference type="GO" id="GO:0005737">
    <property type="term" value="C:cytoplasm"/>
    <property type="evidence" value="ECO:0007669"/>
    <property type="project" value="UniProtKB-SubCell"/>
</dbReference>
<dbReference type="EMBL" id="GL450203">
    <property type="protein sequence ID" value="EFN81393.1"/>
    <property type="molecule type" value="Genomic_DNA"/>
</dbReference>
<feature type="domain" description="HTH OST-type" evidence="6">
    <location>
        <begin position="303"/>
        <end position="377"/>
    </location>
</feature>
<dbReference type="Gene3D" id="2.40.50.90">
    <property type="match status" value="1"/>
</dbReference>
<evidence type="ECO:0000256" key="3">
    <source>
        <dbReference type="ARBA" id="ARBA00022737"/>
    </source>
</evidence>
<dbReference type="InterPro" id="IPR025605">
    <property type="entry name" value="OST-HTH/LOTUS_dom"/>
</dbReference>
<dbReference type="InterPro" id="IPR035437">
    <property type="entry name" value="SNase_OB-fold_sf"/>
</dbReference>
<dbReference type="GO" id="GO:0007283">
    <property type="term" value="P:spermatogenesis"/>
    <property type="evidence" value="ECO:0007669"/>
    <property type="project" value="UniProtKB-KW"/>
</dbReference>
<dbReference type="SUPFAM" id="SSF63748">
    <property type="entry name" value="Tudor/PWWP/MBT"/>
    <property type="match status" value="1"/>
</dbReference>
<dbReference type="InterPro" id="IPR002999">
    <property type="entry name" value="Tudor"/>
</dbReference>
<gene>
    <name evidence="7" type="ORF">EAI_07618</name>
</gene>
<dbReference type="STRING" id="610380.E2BSE1"/>
<keyword evidence="4" id="KW-0221">Differentiation</keyword>
<keyword evidence="2" id="KW-0963">Cytoplasm</keyword>